<feature type="domain" description="Acetyl-CoA dehydrogenase-like C-terminal" evidence="10">
    <location>
        <begin position="465"/>
        <end position="584"/>
    </location>
</feature>
<reference evidence="11 12" key="1">
    <citation type="submission" date="2020-01" db="EMBL/GenBank/DDBJ databases">
        <authorList>
            <person name="Peng S.Y."/>
            <person name="Li J."/>
            <person name="Wang M."/>
            <person name="Wang L."/>
            <person name="Wang C.Q."/>
            <person name="Wang J.R."/>
        </authorList>
    </citation>
    <scope>NUCLEOTIDE SEQUENCE [LARGE SCALE GENOMIC DNA]</scope>
    <source>
        <strain evidence="11 12">XCT-34</strain>
    </source>
</reference>
<dbReference type="Gene3D" id="2.40.110.10">
    <property type="entry name" value="Butyryl-CoA Dehydrogenase, subunit A, domain 2"/>
    <property type="match status" value="1"/>
</dbReference>
<dbReference type="Pfam" id="PF02770">
    <property type="entry name" value="Acyl-CoA_dh_M"/>
    <property type="match status" value="1"/>
</dbReference>
<keyword evidence="3 6" id="KW-0285">Flavoprotein</keyword>
<feature type="domain" description="Acyl-CoA dehydrogenase/oxidase C-terminal" evidence="7">
    <location>
        <begin position="282"/>
        <end position="451"/>
    </location>
</feature>
<dbReference type="InterPro" id="IPR013786">
    <property type="entry name" value="AcylCoA_DH/ox_N"/>
</dbReference>
<keyword evidence="12" id="KW-1185">Reference proteome</keyword>
<evidence type="ECO:0000259" key="9">
    <source>
        <dbReference type="Pfam" id="PF02771"/>
    </source>
</evidence>
<dbReference type="PANTHER" id="PTHR42803">
    <property type="entry name" value="ACYL-COA DEHYDROGENASE"/>
    <property type="match status" value="1"/>
</dbReference>
<dbReference type="InterPro" id="IPR052166">
    <property type="entry name" value="Diverse_Acyl-CoA_DH"/>
</dbReference>
<dbReference type="InterPro" id="IPR037069">
    <property type="entry name" value="AcylCoA_DH/ox_N_sf"/>
</dbReference>
<evidence type="ECO:0000259" key="7">
    <source>
        <dbReference type="Pfam" id="PF00441"/>
    </source>
</evidence>
<dbReference type="SUPFAM" id="SSF56645">
    <property type="entry name" value="Acyl-CoA dehydrogenase NM domain-like"/>
    <property type="match status" value="1"/>
</dbReference>
<comment type="cofactor">
    <cofactor evidence="1 6">
        <name>FAD</name>
        <dbReference type="ChEBI" id="CHEBI:57692"/>
    </cofactor>
</comment>
<evidence type="ECO:0000256" key="2">
    <source>
        <dbReference type="ARBA" id="ARBA00009347"/>
    </source>
</evidence>
<dbReference type="RefSeq" id="WP_161676323.1">
    <property type="nucleotide sequence ID" value="NZ_JAABLP010000003.1"/>
</dbReference>
<feature type="domain" description="Acyl-CoA dehydrogenase/oxidase N-terminal" evidence="9">
    <location>
        <begin position="37"/>
        <end position="154"/>
    </location>
</feature>
<proteinExistence type="inferred from homology"/>
<sequence>MYRAPLSEIAFTLTHIAGLEDLRSLPGVEDLSDDLVEAILTEAGRFAAEEIAPLNAIADRTGTPFRDGAVTLPPAWRDLYHRWIEGGWNGLAADPAHGGQGLPLMLYIATLEMWNSGSMAFSICPTLTVGAIEALEKHASEELKATYLDKLVSGAWTGTMNLTEPQAGSDLNALTARAERQPDGTYRIFGQKIYISYGEHDMTDNIVHLVLARLPDAPAGTRGISLFLVPKVLVNPDGSLGARNDVRCAGVEHKMGIHGSPTCTMIYGDAGGAIGWLVGEENRGLACMFTMMNNARLAVGVQGLGVAERAFQKALAYALDRRQGKAPGDDSKGMSLIAAHPDVKRMLLGMQARTQVSRAICYACAHAIDRARLSTTAEDRAFWSDRAGLLTPLAKAISTDFGVESASLGIQIHGGMGFIEETGAAQHLRDVRISTIYEGTNGIQAIDLIQRKLPLAGGAHVKGFIDELSALAAAAAAHSDAGVKALSDPLSAAIADLGRATDWMMEAQAGGRVAEALAGATPYLRLTGLTFGAALLTKGALVEDRDPKATAHRRLLARFFAETLLVEVGGLARDVMGAADSILSYDPMALAS</sequence>
<evidence type="ECO:0000256" key="1">
    <source>
        <dbReference type="ARBA" id="ARBA00001974"/>
    </source>
</evidence>
<protein>
    <submittedName>
        <fullName evidence="11">Acyl-CoA dehydrogenase</fullName>
    </submittedName>
</protein>
<dbReference type="InterPro" id="IPR036250">
    <property type="entry name" value="AcylCo_DH-like_C"/>
</dbReference>
<evidence type="ECO:0000313" key="12">
    <source>
        <dbReference type="Proteomes" id="UP000541347"/>
    </source>
</evidence>
<evidence type="ECO:0000256" key="5">
    <source>
        <dbReference type="ARBA" id="ARBA00023002"/>
    </source>
</evidence>
<organism evidence="11 12">
    <name type="scientific">Pannonibacter tanglangensis</name>
    <dbReference type="NCBI Taxonomy" id="2750084"/>
    <lineage>
        <taxon>Bacteria</taxon>
        <taxon>Pseudomonadati</taxon>
        <taxon>Pseudomonadota</taxon>
        <taxon>Alphaproteobacteria</taxon>
        <taxon>Hyphomicrobiales</taxon>
        <taxon>Stappiaceae</taxon>
        <taxon>Pannonibacter</taxon>
    </lineage>
</organism>
<dbReference type="Pfam" id="PF12806">
    <property type="entry name" value="Acyl-CoA_dh_C"/>
    <property type="match status" value="1"/>
</dbReference>
<dbReference type="Gene3D" id="1.10.540.10">
    <property type="entry name" value="Acyl-CoA dehydrogenase/oxidase, N-terminal domain"/>
    <property type="match status" value="1"/>
</dbReference>
<evidence type="ECO:0000259" key="10">
    <source>
        <dbReference type="Pfam" id="PF12806"/>
    </source>
</evidence>
<name>A0ABW9ZNK1_9HYPH</name>
<evidence type="ECO:0000259" key="8">
    <source>
        <dbReference type="Pfam" id="PF02770"/>
    </source>
</evidence>
<keyword evidence="4 6" id="KW-0274">FAD</keyword>
<dbReference type="Proteomes" id="UP000541347">
    <property type="component" value="Unassembled WGS sequence"/>
</dbReference>
<gene>
    <name evidence="11" type="ORF">GWI71_11565</name>
</gene>
<accession>A0ABW9ZNK1</accession>
<feature type="domain" description="Acyl-CoA oxidase/dehydrogenase middle" evidence="8">
    <location>
        <begin position="160"/>
        <end position="267"/>
    </location>
</feature>
<dbReference type="PANTHER" id="PTHR42803:SF1">
    <property type="entry name" value="BROAD-SPECIFICITY LINEAR ACYL-COA DEHYDROGENASE FADE5"/>
    <property type="match status" value="1"/>
</dbReference>
<dbReference type="EMBL" id="JAABLP010000003">
    <property type="protein sequence ID" value="NBN64320.1"/>
    <property type="molecule type" value="Genomic_DNA"/>
</dbReference>
<keyword evidence="5 6" id="KW-0560">Oxidoreductase</keyword>
<dbReference type="InterPro" id="IPR025878">
    <property type="entry name" value="Acyl-CoA_dh-like_C_dom"/>
</dbReference>
<evidence type="ECO:0000256" key="4">
    <source>
        <dbReference type="ARBA" id="ARBA00022827"/>
    </source>
</evidence>
<dbReference type="SUPFAM" id="SSF47203">
    <property type="entry name" value="Acyl-CoA dehydrogenase C-terminal domain-like"/>
    <property type="match status" value="1"/>
</dbReference>
<comment type="caution">
    <text evidence="11">The sequence shown here is derived from an EMBL/GenBank/DDBJ whole genome shotgun (WGS) entry which is preliminary data.</text>
</comment>
<evidence type="ECO:0000313" key="11">
    <source>
        <dbReference type="EMBL" id="NBN64320.1"/>
    </source>
</evidence>
<dbReference type="Gene3D" id="1.20.140.10">
    <property type="entry name" value="Butyryl-CoA Dehydrogenase, subunit A, domain 3"/>
    <property type="match status" value="1"/>
</dbReference>
<dbReference type="Pfam" id="PF02771">
    <property type="entry name" value="Acyl-CoA_dh_N"/>
    <property type="match status" value="1"/>
</dbReference>
<dbReference type="InterPro" id="IPR009075">
    <property type="entry name" value="AcylCo_DH/oxidase_C"/>
</dbReference>
<evidence type="ECO:0000256" key="3">
    <source>
        <dbReference type="ARBA" id="ARBA00022630"/>
    </source>
</evidence>
<dbReference type="InterPro" id="IPR006091">
    <property type="entry name" value="Acyl-CoA_Oxase/DH_mid-dom"/>
</dbReference>
<dbReference type="InterPro" id="IPR009100">
    <property type="entry name" value="AcylCoA_DH/oxidase_NM_dom_sf"/>
</dbReference>
<dbReference type="Pfam" id="PF00441">
    <property type="entry name" value="Acyl-CoA_dh_1"/>
    <property type="match status" value="1"/>
</dbReference>
<comment type="similarity">
    <text evidence="2 6">Belongs to the acyl-CoA dehydrogenase family.</text>
</comment>
<dbReference type="InterPro" id="IPR046373">
    <property type="entry name" value="Acyl-CoA_Oxase/DH_mid-dom_sf"/>
</dbReference>
<evidence type="ECO:0000256" key="6">
    <source>
        <dbReference type="RuleBase" id="RU362125"/>
    </source>
</evidence>